<keyword evidence="1" id="KW-0479">Metal-binding</keyword>
<dbReference type="GO" id="GO:0016832">
    <property type="term" value="F:aldehyde-lyase activity"/>
    <property type="evidence" value="ECO:0007669"/>
    <property type="project" value="TreeGrafter"/>
</dbReference>
<keyword evidence="2" id="KW-0456">Lyase</keyword>
<accession>A0A9X6RW55</accession>
<comment type="caution">
    <text evidence="4">The sequence shown here is derived from an EMBL/GenBank/DDBJ whole genome shotgun (WGS) entry which is preliminary data.</text>
</comment>
<proteinExistence type="predicted"/>
<sequence length="253" mass="28503">MKFPKGRIPFEFEREDLAKVVKILMERRDTNIVGGNISIRVYDEEGKEYLVMTPTMMSEAYLGHLNADQILVIDPKTRKIISGTGKLTREINMHEAIYTANSNITCVFHAHADQAMFWATTGLNMPNITEATQKLKGIKTLEWHPMCSEDLAQFMKKQIEKLPQEQIRNAFLLNSHGVLFTNGGNPLTALHGSLADVDTVEWNAKVAYKQTVLQMNGFLDGYYGEGTKIGTWKDVQDGKAIYNESLAENKNGD</sequence>
<dbReference type="GO" id="GO:0046872">
    <property type="term" value="F:metal ion binding"/>
    <property type="evidence" value="ECO:0007669"/>
    <property type="project" value="UniProtKB-KW"/>
</dbReference>
<dbReference type="InterPro" id="IPR050197">
    <property type="entry name" value="Aldolase_class_II_sugar_metab"/>
</dbReference>
<name>A0A9X6RW55_LACJH</name>
<protein>
    <submittedName>
        <fullName evidence="4">Aldolase</fullName>
    </submittedName>
</protein>
<feature type="domain" description="Class II aldolase/adducin N-terminal" evidence="3">
    <location>
        <begin position="15"/>
        <end position="208"/>
    </location>
</feature>
<dbReference type="PANTHER" id="PTHR22789">
    <property type="entry name" value="FUCULOSE PHOSPHATE ALDOLASE"/>
    <property type="match status" value="1"/>
</dbReference>
<dbReference type="Gene3D" id="3.40.225.10">
    <property type="entry name" value="Class II aldolase/adducin N-terminal domain"/>
    <property type="match status" value="1"/>
</dbReference>
<organism evidence="4 5">
    <name type="scientific">Lactobacillus johnsonii</name>
    <dbReference type="NCBI Taxonomy" id="33959"/>
    <lineage>
        <taxon>Bacteria</taxon>
        <taxon>Bacillati</taxon>
        <taxon>Bacillota</taxon>
        <taxon>Bacilli</taxon>
        <taxon>Lactobacillales</taxon>
        <taxon>Lactobacillaceae</taxon>
        <taxon>Lactobacillus</taxon>
    </lineage>
</organism>
<evidence type="ECO:0000259" key="3">
    <source>
        <dbReference type="SMART" id="SM01007"/>
    </source>
</evidence>
<reference evidence="4 5" key="2">
    <citation type="submission" date="2017-09" db="EMBL/GenBank/DDBJ databases">
        <title>Tripartite evolution among Lactobacillus johnsonii, Lactobacillus taiwanensis, Lactobacillus reuteri and their rodent host.</title>
        <authorList>
            <person name="Wang T."/>
            <person name="Knowles S."/>
            <person name="Cheng C."/>
        </authorList>
    </citation>
    <scope>NUCLEOTIDE SEQUENCE [LARGE SCALE GENOMIC DNA]</scope>
    <source>
        <strain evidence="4 5">117c</strain>
    </source>
</reference>
<dbReference type="InterPro" id="IPR036409">
    <property type="entry name" value="Aldolase_II/adducin_N_sf"/>
</dbReference>
<dbReference type="NCBIfam" id="NF004979">
    <property type="entry name" value="PRK06357.1"/>
    <property type="match status" value="1"/>
</dbReference>
<dbReference type="SMART" id="SM01007">
    <property type="entry name" value="Aldolase_II"/>
    <property type="match status" value="1"/>
</dbReference>
<dbReference type="EMBL" id="NGOH01000099">
    <property type="protein sequence ID" value="OYS11089.1"/>
    <property type="molecule type" value="Genomic_DNA"/>
</dbReference>
<dbReference type="Proteomes" id="UP000215693">
    <property type="component" value="Unassembled WGS sequence"/>
</dbReference>
<dbReference type="SUPFAM" id="SSF53639">
    <property type="entry name" value="AraD/HMP-PK domain-like"/>
    <property type="match status" value="1"/>
</dbReference>
<dbReference type="GO" id="GO:0005829">
    <property type="term" value="C:cytosol"/>
    <property type="evidence" value="ECO:0007669"/>
    <property type="project" value="TreeGrafter"/>
</dbReference>
<gene>
    <name evidence="4" type="ORF">CBF50_08565</name>
</gene>
<evidence type="ECO:0000256" key="2">
    <source>
        <dbReference type="ARBA" id="ARBA00023239"/>
    </source>
</evidence>
<dbReference type="GO" id="GO:0019323">
    <property type="term" value="P:pentose catabolic process"/>
    <property type="evidence" value="ECO:0007669"/>
    <property type="project" value="TreeGrafter"/>
</dbReference>
<dbReference type="PANTHER" id="PTHR22789:SF0">
    <property type="entry name" value="3-OXO-TETRONATE 4-PHOSPHATE DECARBOXYLASE-RELATED"/>
    <property type="match status" value="1"/>
</dbReference>
<dbReference type="RefSeq" id="WP_014567934.1">
    <property type="nucleotide sequence ID" value="NZ_NGOD01000065.1"/>
</dbReference>
<reference evidence="4 5" key="1">
    <citation type="submission" date="2017-04" db="EMBL/GenBank/DDBJ databases">
        <authorList>
            <person name="Lin X.B."/>
            <person name="Stothard P."/>
            <person name="Tasseva G."/>
            <person name="Walter J."/>
        </authorList>
    </citation>
    <scope>NUCLEOTIDE SEQUENCE [LARGE SCALE GENOMIC DNA]</scope>
    <source>
        <strain evidence="4 5">117c</strain>
    </source>
</reference>
<dbReference type="Pfam" id="PF00596">
    <property type="entry name" value="Aldolase_II"/>
    <property type="match status" value="1"/>
</dbReference>
<dbReference type="InterPro" id="IPR001303">
    <property type="entry name" value="Aldolase_II/adducin_N"/>
</dbReference>
<dbReference type="AlphaFoldDB" id="A0A9X6RW55"/>
<evidence type="ECO:0000256" key="1">
    <source>
        <dbReference type="ARBA" id="ARBA00022723"/>
    </source>
</evidence>
<evidence type="ECO:0000313" key="5">
    <source>
        <dbReference type="Proteomes" id="UP000215693"/>
    </source>
</evidence>
<evidence type="ECO:0000313" key="4">
    <source>
        <dbReference type="EMBL" id="OYS11089.1"/>
    </source>
</evidence>